<dbReference type="EMBL" id="JACHFV010000015">
    <property type="protein sequence ID" value="MBB5296950.1"/>
    <property type="molecule type" value="Genomic_DNA"/>
</dbReference>
<dbReference type="Gene3D" id="3.20.20.80">
    <property type="entry name" value="Glycosidases"/>
    <property type="match status" value="1"/>
</dbReference>
<gene>
    <name evidence="5" type="ORF">HNQ10_003810</name>
</gene>
<protein>
    <submittedName>
        <fullName evidence="5">Beta-galactosidase/beta-glucuronidase</fullName>
    </submittedName>
</protein>
<dbReference type="Gene3D" id="2.60.120.260">
    <property type="entry name" value="Galactose-binding domain-like"/>
    <property type="match status" value="1"/>
</dbReference>
<dbReference type="PANTHER" id="PTHR42732">
    <property type="entry name" value="BETA-GALACTOSIDASE"/>
    <property type="match status" value="1"/>
</dbReference>
<dbReference type="SUPFAM" id="SSF49785">
    <property type="entry name" value="Galactose-binding domain-like"/>
    <property type="match status" value="1"/>
</dbReference>
<evidence type="ECO:0000313" key="5">
    <source>
        <dbReference type="EMBL" id="MBB5296950.1"/>
    </source>
</evidence>
<name>A0ABR6N000_9DEIO</name>
<dbReference type="PANTHER" id="PTHR42732:SF3">
    <property type="entry name" value="HYDROLASE"/>
    <property type="match status" value="1"/>
</dbReference>
<dbReference type="SUPFAM" id="SSF51445">
    <property type="entry name" value="(Trans)glycosidases"/>
    <property type="match status" value="1"/>
</dbReference>
<dbReference type="InterPro" id="IPR036156">
    <property type="entry name" value="Beta-gal/glucu_dom_sf"/>
</dbReference>
<feature type="domain" description="Glycoside hydrolase family 2 immunoglobulin-like beta-sandwich" evidence="2">
    <location>
        <begin position="190"/>
        <end position="297"/>
    </location>
</feature>
<evidence type="ECO:0000313" key="6">
    <source>
        <dbReference type="Proteomes" id="UP000536909"/>
    </source>
</evidence>
<dbReference type="InterPro" id="IPR008979">
    <property type="entry name" value="Galactose-bd-like_sf"/>
</dbReference>
<proteinExistence type="inferred from homology"/>
<reference evidence="5 6" key="1">
    <citation type="submission" date="2020-08" db="EMBL/GenBank/DDBJ databases">
        <title>Genomic Encyclopedia of Type Strains, Phase IV (KMG-IV): sequencing the most valuable type-strain genomes for metagenomic binning, comparative biology and taxonomic classification.</title>
        <authorList>
            <person name="Goeker M."/>
        </authorList>
    </citation>
    <scope>NUCLEOTIDE SEQUENCE [LARGE SCALE GENOMIC DNA]</scope>
    <source>
        <strain evidence="5 6">DSM 105434</strain>
    </source>
</reference>
<dbReference type="InterPro" id="IPR006103">
    <property type="entry name" value="Glyco_hydro_2_cat"/>
</dbReference>
<feature type="domain" description="Glycosyl hydrolases family 2 sugar binding" evidence="4">
    <location>
        <begin position="27"/>
        <end position="145"/>
    </location>
</feature>
<sequence>MNEPFPATPAATPLHPRPQLTRERWDDLSGVWGFAHDDEDRRLDGRWFEREDVFDQQITVPFPPESRASGLRATGYHPVVWYRRTVRVAPEGRTGHVLLHFGAVDYRARVWVNGRLVAQHEGGHTPFTADITPALVPGETQVVVVRAEDDPADLAQPRGKQDWEETPHAIWYHRTTGIWQPVWLEYVPRTFIQTLRWTPDVERGRLGLVLRLNRDAGQGLRVRVRLSIRGQRLADDTYALEGQEVRREIELDPGRFRAERQDLLWSPRRPNLIDARISLLDEDDNVMDEVGSYAGLRSVGVRDGRFQLNGSAYYLRLVLAQNYWPESHLAAPSEEALRREVELIKALGFNGVRIHQKVEDPRFLYWCDRLGVLVWGEMANSFVFTPEAQRRLTREWLEVLERDASHPCIVTWVPINESWGVPNLEGDPAQRAFVRGLYHLTKSLDPTRPVIGNDGWELVEGDILGVHDYALDGATLRERYGSEEALEHTLRAVQPSSRNFYLAGHHRQGEPVMLTEFGGLSHAPSESERWWGYGTLPDSDTLLSRYEELLTAVLDSPVIAGFCYTQLTDTEQETNGLLREDRTPKLDPERVRAVTSRVSRAVQHDVLVEIHALADERRRAQMLAQTQGEVMAED</sequence>
<dbReference type="Pfam" id="PF00703">
    <property type="entry name" value="Glyco_hydro_2"/>
    <property type="match status" value="1"/>
</dbReference>
<comment type="similarity">
    <text evidence="1">Belongs to the glycosyl hydrolase 2 family.</text>
</comment>
<dbReference type="InterPro" id="IPR017853">
    <property type="entry name" value="GH"/>
</dbReference>
<dbReference type="Pfam" id="PF02837">
    <property type="entry name" value="Glyco_hydro_2_N"/>
    <property type="match status" value="1"/>
</dbReference>
<dbReference type="Pfam" id="PF02836">
    <property type="entry name" value="Glyco_hydro_2_C"/>
    <property type="match status" value="1"/>
</dbReference>
<evidence type="ECO:0000259" key="3">
    <source>
        <dbReference type="Pfam" id="PF02836"/>
    </source>
</evidence>
<feature type="domain" description="Glycoside hydrolase family 2 catalytic" evidence="3">
    <location>
        <begin position="299"/>
        <end position="455"/>
    </location>
</feature>
<dbReference type="Proteomes" id="UP000536909">
    <property type="component" value="Unassembled WGS sequence"/>
</dbReference>
<accession>A0ABR6N000</accession>
<evidence type="ECO:0000259" key="2">
    <source>
        <dbReference type="Pfam" id="PF00703"/>
    </source>
</evidence>
<dbReference type="InterPro" id="IPR006104">
    <property type="entry name" value="Glyco_hydro_2_N"/>
</dbReference>
<comment type="caution">
    <text evidence="5">The sequence shown here is derived from an EMBL/GenBank/DDBJ whole genome shotgun (WGS) entry which is preliminary data.</text>
</comment>
<dbReference type="SUPFAM" id="SSF49303">
    <property type="entry name" value="beta-Galactosidase/glucuronidase domain"/>
    <property type="match status" value="1"/>
</dbReference>
<dbReference type="InterPro" id="IPR006102">
    <property type="entry name" value="Ig-like_GH2"/>
</dbReference>
<organism evidence="5 6">
    <name type="scientific">Deinococcus metallilatus</name>
    <dbReference type="NCBI Taxonomy" id="1211322"/>
    <lineage>
        <taxon>Bacteria</taxon>
        <taxon>Thermotogati</taxon>
        <taxon>Deinococcota</taxon>
        <taxon>Deinococci</taxon>
        <taxon>Deinococcales</taxon>
        <taxon>Deinococcaceae</taxon>
        <taxon>Deinococcus</taxon>
    </lineage>
</organism>
<keyword evidence="6" id="KW-1185">Reference proteome</keyword>
<evidence type="ECO:0000256" key="1">
    <source>
        <dbReference type="ARBA" id="ARBA00007401"/>
    </source>
</evidence>
<evidence type="ECO:0000259" key="4">
    <source>
        <dbReference type="Pfam" id="PF02837"/>
    </source>
</evidence>
<dbReference type="InterPro" id="IPR051913">
    <property type="entry name" value="GH2_Domain-Containing"/>
</dbReference>
<dbReference type="RefSeq" id="WP_146719745.1">
    <property type="nucleotide sequence ID" value="NZ_BSUI01000011.1"/>
</dbReference>